<proteinExistence type="predicted"/>
<protein>
    <submittedName>
        <fullName evidence="1">Uncharacterized protein</fullName>
    </submittedName>
</protein>
<dbReference type="Proteomes" id="UP000827092">
    <property type="component" value="Unassembled WGS sequence"/>
</dbReference>
<evidence type="ECO:0000313" key="1">
    <source>
        <dbReference type="EMBL" id="KAG8175892.1"/>
    </source>
</evidence>
<comment type="caution">
    <text evidence="1">The sequence shown here is derived from an EMBL/GenBank/DDBJ whole genome shotgun (WGS) entry which is preliminary data.</text>
</comment>
<reference evidence="1 2" key="1">
    <citation type="journal article" date="2022" name="Nat. Ecol. Evol.">
        <title>A masculinizing supergene underlies an exaggerated male reproductive morph in a spider.</title>
        <authorList>
            <person name="Hendrickx F."/>
            <person name="De Corte Z."/>
            <person name="Sonet G."/>
            <person name="Van Belleghem S.M."/>
            <person name="Kostlbacher S."/>
            <person name="Vangestel C."/>
        </authorList>
    </citation>
    <scope>NUCLEOTIDE SEQUENCE [LARGE SCALE GENOMIC DNA]</scope>
    <source>
        <strain evidence="1">W744_W776</strain>
    </source>
</reference>
<gene>
    <name evidence="1" type="ORF">JTE90_019313</name>
</gene>
<accession>A0AAV6TWS9</accession>
<name>A0AAV6TWS9_9ARAC</name>
<dbReference type="SUPFAM" id="SSF49599">
    <property type="entry name" value="TRAF domain-like"/>
    <property type="match status" value="1"/>
</dbReference>
<organism evidence="1 2">
    <name type="scientific">Oedothorax gibbosus</name>
    <dbReference type="NCBI Taxonomy" id="931172"/>
    <lineage>
        <taxon>Eukaryota</taxon>
        <taxon>Metazoa</taxon>
        <taxon>Ecdysozoa</taxon>
        <taxon>Arthropoda</taxon>
        <taxon>Chelicerata</taxon>
        <taxon>Arachnida</taxon>
        <taxon>Araneae</taxon>
        <taxon>Araneomorphae</taxon>
        <taxon>Entelegynae</taxon>
        <taxon>Araneoidea</taxon>
        <taxon>Linyphiidae</taxon>
        <taxon>Erigoninae</taxon>
        <taxon>Oedothorax</taxon>
    </lineage>
</organism>
<dbReference type="AlphaFoldDB" id="A0AAV6TWS9"/>
<evidence type="ECO:0000313" key="2">
    <source>
        <dbReference type="Proteomes" id="UP000827092"/>
    </source>
</evidence>
<keyword evidence="2" id="KW-1185">Reference proteome</keyword>
<sequence length="252" mass="28818">MSSKSKTKCVTVTWKIENFSAYLSPSNIKLCLQSPVWKTKTTEGSASWWRLLVSCSDSNRIIEFSLTLLKGENSDNLYEMSLITSGGEFPITSKSYLSYPSHGSIEKSRILDKNKKSFLPKDTLALCCRIRQQTIKPGNCLLRTVLQQVNFIWNIEGFSFDHNIEKREVHQHEKLLISVKLFKIKKNGGYHKVHVELLPNTGICSAFQSCQIDIKEDKGRVWSSIINSLVFSWGIQIHSVTRKTVFVYKYNA</sequence>
<dbReference type="EMBL" id="JAFNEN010000940">
    <property type="protein sequence ID" value="KAG8175892.1"/>
    <property type="molecule type" value="Genomic_DNA"/>
</dbReference>